<dbReference type="EMBL" id="JBGMDY010000005">
    <property type="protein sequence ID" value="KAL2335530.1"/>
    <property type="molecule type" value="Genomic_DNA"/>
</dbReference>
<evidence type="ECO:0000313" key="1">
    <source>
        <dbReference type="EMBL" id="KAL2335530.1"/>
    </source>
</evidence>
<proteinExistence type="predicted"/>
<name>A0ABD1MIA6_9FABA</name>
<accession>A0ABD1MIA6</accession>
<organism evidence="1 2">
    <name type="scientific">Flemingia macrophylla</name>
    <dbReference type="NCBI Taxonomy" id="520843"/>
    <lineage>
        <taxon>Eukaryota</taxon>
        <taxon>Viridiplantae</taxon>
        <taxon>Streptophyta</taxon>
        <taxon>Embryophyta</taxon>
        <taxon>Tracheophyta</taxon>
        <taxon>Spermatophyta</taxon>
        <taxon>Magnoliopsida</taxon>
        <taxon>eudicotyledons</taxon>
        <taxon>Gunneridae</taxon>
        <taxon>Pentapetalae</taxon>
        <taxon>rosids</taxon>
        <taxon>fabids</taxon>
        <taxon>Fabales</taxon>
        <taxon>Fabaceae</taxon>
        <taxon>Papilionoideae</taxon>
        <taxon>50 kb inversion clade</taxon>
        <taxon>NPAAA clade</taxon>
        <taxon>indigoferoid/millettioid clade</taxon>
        <taxon>Phaseoleae</taxon>
        <taxon>Flemingia</taxon>
    </lineage>
</organism>
<protein>
    <submittedName>
        <fullName evidence="1">Uncharacterized protein</fullName>
    </submittedName>
</protein>
<dbReference type="Proteomes" id="UP001603857">
    <property type="component" value="Unassembled WGS sequence"/>
</dbReference>
<gene>
    <name evidence="1" type="ORF">Fmac_016743</name>
</gene>
<reference evidence="1 2" key="1">
    <citation type="submission" date="2024-08" db="EMBL/GenBank/DDBJ databases">
        <title>Insights into the chromosomal genome structure of Flemingia macrophylla.</title>
        <authorList>
            <person name="Ding Y."/>
            <person name="Zhao Y."/>
            <person name="Bi W."/>
            <person name="Wu M."/>
            <person name="Zhao G."/>
            <person name="Gong Y."/>
            <person name="Li W."/>
            <person name="Zhang P."/>
        </authorList>
    </citation>
    <scope>NUCLEOTIDE SEQUENCE [LARGE SCALE GENOMIC DNA]</scope>
    <source>
        <strain evidence="1">DYQJB</strain>
        <tissue evidence="1">Leaf</tissue>
    </source>
</reference>
<dbReference type="AlphaFoldDB" id="A0ABD1MIA6"/>
<comment type="caution">
    <text evidence="1">The sequence shown here is derived from an EMBL/GenBank/DDBJ whole genome shotgun (WGS) entry which is preliminary data.</text>
</comment>
<evidence type="ECO:0000313" key="2">
    <source>
        <dbReference type="Proteomes" id="UP001603857"/>
    </source>
</evidence>
<keyword evidence="2" id="KW-1185">Reference proteome</keyword>
<sequence>MVSRDWFSYGVRMPRRSHALQNSLVYGIFDMWQLSVSKQPDMGPPERAFHICSLFWTIQFDDVSIFGTSRASHLAYLWALYIGGR</sequence>